<evidence type="ECO:0000256" key="2">
    <source>
        <dbReference type="ARBA" id="ARBA00022729"/>
    </source>
</evidence>
<evidence type="ECO:0000256" key="3">
    <source>
        <dbReference type="ARBA" id="ARBA00023136"/>
    </source>
</evidence>
<dbReference type="InterPro" id="IPR013783">
    <property type="entry name" value="Ig-like_fold"/>
</dbReference>
<name>A0A3P9K2G0_ORYLA</name>
<evidence type="ECO:0000259" key="6">
    <source>
        <dbReference type="PROSITE" id="PS50986"/>
    </source>
</evidence>
<protein>
    <recommendedName>
        <fullName evidence="6">MANSC domain-containing protein</fullName>
    </recommendedName>
</protein>
<feature type="signal peptide" evidence="5">
    <location>
        <begin position="1"/>
        <end position="29"/>
    </location>
</feature>
<proteinExistence type="predicted"/>
<dbReference type="Gene3D" id="2.60.40.10">
    <property type="entry name" value="Immunoglobulins"/>
    <property type="match status" value="1"/>
</dbReference>
<dbReference type="Proteomes" id="UP000265180">
    <property type="component" value="Chromosome 22"/>
</dbReference>
<reference evidence="7" key="4">
    <citation type="submission" date="2025-09" db="UniProtKB">
        <authorList>
            <consortium name="Ensembl"/>
        </authorList>
    </citation>
    <scope>IDENTIFICATION</scope>
    <source>
        <strain evidence="7">HNI</strain>
    </source>
</reference>
<comment type="subcellular location">
    <subcellularLocation>
        <location evidence="1">Membrane</location>
    </subcellularLocation>
</comment>
<dbReference type="Pfam" id="PF22352">
    <property type="entry name" value="K319L-like_PKD"/>
    <property type="match status" value="1"/>
</dbReference>
<dbReference type="Pfam" id="PF07502">
    <property type="entry name" value="MANEC"/>
    <property type="match status" value="1"/>
</dbReference>
<keyword evidence="4" id="KW-0325">Glycoprotein</keyword>
<reference evidence="7 8" key="2">
    <citation type="submission" date="2017-04" db="EMBL/GenBank/DDBJ databases">
        <title>CpG methylation of centromeres and impact of large insertions on vertebrate speciation.</title>
        <authorList>
            <person name="Ichikawa K."/>
            <person name="Yoshimura J."/>
            <person name="Morishita S."/>
        </authorList>
    </citation>
    <scope>NUCLEOTIDE SEQUENCE</scope>
    <source>
        <strain evidence="7 8">HNI</strain>
    </source>
</reference>
<dbReference type="PANTHER" id="PTHR46750">
    <property type="entry name" value="KUNITZ-TYPE PROTEASE INHIBITOR 1"/>
    <property type="match status" value="1"/>
</dbReference>
<organism evidence="7 8">
    <name type="scientific">Oryzias latipes</name>
    <name type="common">Japanese rice fish</name>
    <name type="synonym">Japanese killifish</name>
    <dbReference type="NCBI Taxonomy" id="8090"/>
    <lineage>
        <taxon>Eukaryota</taxon>
        <taxon>Metazoa</taxon>
        <taxon>Chordata</taxon>
        <taxon>Craniata</taxon>
        <taxon>Vertebrata</taxon>
        <taxon>Euteleostomi</taxon>
        <taxon>Actinopterygii</taxon>
        <taxon>Neopterygii</taxon>
        <taxon>Teleostei</taxon>
        <taxon>Neoteleostei</taxon>
        <taxon>Acanthomorphata</taxon>
        <taxon>Ovalentaria</taxon>
        <taxon>Atherinomorphae</taxon>
        <taxon>Beloniformes</taxon>
        <taxon>Adrianichthyidae</taxon>
        <taxon>Oryziinae</taxon>
        <taxon>Oryzias</taxon>
    </lineage>
</organism>
<evidence type="ECO:0000256" key="5">
    <source>
        <dbReference type="SAM" id="SignalP"/>
    </source>
</evidence>
<feature type="chain" id="PRO_5018168269" description="MANSC domain-containing protein" evidence="5">
    <location>
        <begin position="30"/>
        <end position="188"/>
    </location>
</feature>
<feature type="domain" description="MANSC" evidence="6">
    <location>
        <begin position="43"/>
        <end position="128"/>
    </location>
</feature>
<evidence type="ECO:0000313" key="8">
    <source>
        <dbReference type="Proteomes" id="UP000265180"/>
    </source>
</evidence>
<dbReference type="Ensembl" id="ENSORLT00020010850.1">
    <property type="protein sequence ID" value="ENSORLP00020002710.1"/>
    <property type="gene ID" value="ENSORLG00020003477.1"/>
</dbReference>
<dbReference type="InterPro" id="IPR013980">
    <property type="entry name" value="MANSC_dom"/>
</dbReference>
<reference evidence="7" key="3">
    <citation type="submission" date="2025-08" db="UniProtKB">
        <authorList>
            <consortium name="Ensembl"/>
        </authorList>
    </citation>
    <scope>IDENTIFICATION</scope>
    <source>
        <strain evidence="7">HNI</strain>
    </source>
</reference>
<dbReference type="SMART" id="SM00765">
    <property type="entry name" value="MANEC"/>
    <property type="match status" value="1"/>
</dbReference>
<sequence>HSLQPLNLLLYRPSPALLFLFVLVNTCLSQQTGEACFSKFMKGQEDFVLDPEESVKHGATFISAPNLTQAKLPSTKDCVAACCKEPRCNMAFMKREEHEPFHSCFLLDCLYMTKYVCRFARQQGSFAIPDAPPVANGGPDIVVQPNEAVTLNGIQSKDDKGIVTYEWQMLSPYPFAVIEVRKTMQVGD</sequence>
<dbReference type="AlphaFoldDB" id="A0A3P9K2G0"/>
<dbReference type="InterPro" id="IPR011106">
    <property type="entry name" value="MANSC_N"/>
</dbReference>
<reference key="1">
    <citation type="journal article" date="2007" name="Nature">
        <title>The medaka draft genome and insights into vertebrate genome evolution.</title>
        <authorList>
            <person name="Kasahara M."/>
            <person name="Naruse K."/>
            <person name="Sasaki S."/>
            <person name="Nakatani Y."/>
            <person name="Qu W."/>
            <person name="Ahsan B."/>
            <person name="Yamada T."/>
            <person name="Nagayasu Y."/>
            <person name="Doi K."/>
            <person name="Kasai Y."/>
            <person name="Jindo T."/>
            <person name="Kobayashi D."/>
            <person name="Shimada A."/>
            <person name="Toyoda A."/>
            <person name="Kuroki Y."/>
            <person name="Fujiyama A."/>
            <person name="Sasaki T."/>
            <person name="Shimizu A."/>
            <person name="Asakawa S."/>
            <person name="Shimizu N."/>
            <person name="Hashimoto S."/>
            <person name="Yang J."/>
            <person name="Lee Y."/>
            <person name="Matsushima K."/>
            <person name="Sugano S."/>
            <person name="Sakaizumi M."/>
            <person name="Narita T."/>
            <person name="Ohishi K."/>
            <person name="Haga S."/>
            <person name="Ohta F."/>
            <person name="Nomoto H."/>
            <person name="Nogata K."/>
            <person name="Morishita T."/>
            <person name="Endo T."/>
            <person name="Shin-I T."/>
            <person name="Takeda H."/>
            <person name="Morishita S."/>
            <person name="Kohara Y."/>
        </authorList>
    </citation>
    <scope>NUCLEOTIDE SEQUENCE [LARGE SCALE GENOMIC DNA]</scope>
    <source>
        <strain>Hd-rR</strain>
    </source>
</reference>
<accession>A0A3P9K2G0</accession>
<keyword evidence="2 5" id="KW-0732">Signal</keyword>
<dbReference type="PANTHER" id="PTHR46750:SF1">
    <property type="entry name" value="KUNITZ-TYPE PROTEASE INHIBITOR 1"/>
    <property type="match status" value="1"/>
</dbReference>
<dbReference type="GO" id="GO:0016020">
    <property type="term" value="C:membrane"/>
    <property type="evidence" value="ECO:0007669"/>
    <property type="project" value="UniProtKB-SubCell"/>
</dbReference>
<keyword evidence="3" id="KW-0472">Membrane</keyword>
<evidence type="ECO:0000256" key="4">
    <source>
        <dbReference type="ARBA" id="ARBA00023180"/>
    </source>
</evidence>
<evidence type="ECO:0000313" key="7">
    <source>
        <dbReference type="Ensembl" id="ENSORLP00020002710.1"/>
    </source>
</evidence>
<evidence type="ECO:0000256" key="1">
    <source>
        <dbReference type="ARBA" id="ARBA00004370"/>
    </source>
</evidence>
<dbReference type="PROSITE" id="PS50986">
    <property type="entry name" value="MANSC"/>
    <property type="match status" value="1"/>
</dbReference>